<comment type="caution">
    <text evidence="8">The sequence shown here is derived from an EMBL/GenBank/DDBJ whole genome shotgun (WGS) entry which is preliminary data.</text>
</comment>
<accession>A0A8X7ZEM2</accession>
<dbReference type="OrthoDB" id="1922142at2759"/>
<gene>
    <name evidence="8" type="ORF">POTOM_028540</name>
</gene>
<name>A0A8X7ZEM2_POPTO</name>
<reference evidence="8" key="1">
    <citation type="journal article" date="2020" name="bioRxiv">
        <title>Hybrid origin of Populus tomentosa Carr. identified through genome sequencing and phylogenomic analysis.</title>
        <authorList>
            <person name="An X."/>
            <person name="Gao K."/>
            <person name="Chen Z."/>
            <person name="Li J."/>
            <person name="Yang X."/>
            <person name="Yang X."/>
            <person name="Zhou J."/>
            <person name="Guo T."/>
            <person name="Zhao T."/>
            <person name="Huang S."/>
            <person name="Miao D."/>
            <person name="Khan W.U."/>
            <person name="Rao P."/>
            <person name="Ye M."/>
            <person name="Lei B."/>
            <person name="Liao W."/>
            <person name="Wang J."/>
            <person name="Ji L."/>
            <person name="Li Y."/>
            <person name="Guo B."/>
            <person name="Mustafa N.S."/>
            <person name="Li S."/>
            <person name="Yun Q."/>
            <person name="Keller S.R."/>
            <person name="Mao J."/>
            <person name="Zhang R."/>
            <person name="Strauss S.H."/>
        </authorList>
    </citation>
    <scope>NUCLEOTIDE SEQUENCE</scope>
    <source>
        <strain evidence="8">GM15</strain>
        <tissue evidence="8">Leaf</tissue>
    </source>
</reference>
<keyword evidence="9" id="KW-1185">Reference proteome</keyword>
<dbReference type="GO" id="GO:0010052">
    <property type="term" value="P:guard cell differentiation"/>
    <property type="evidence" value="ECO:0007669"/>
    <property type="project" value="UniProtKB-UniRule"/>
</dbReference>
<organism evidence="8 9">
    <name type="scientific">Populus tomentosa</name>
    <name type="common">Chinese white poplar</name>
    <dbReference type="NCBI Taxonomy" id="118781"/>
    <lineage>
        <taxon>Eukaryota</taxon>
        <taxon>Viridiplantae</taxon>
        <taxon>Streptophyta</taxon>
        <taxon>Embryophyta</taxon>
        <taxon>Tracheophyta</taxon>
        <taxon>Spermatophyta</taxon>
        <taxon>Magnoliopsida</taxon>
        <taxon>eudicotyledons</taxon>
        <taxon>Gunneridae</taxon>
        <taxon>Pentapetalae</taxon>
        <taxon>rosids</taxon>
        <taxon>fabids</taxon>
        <taxon>Malpighiales</taxon>
        <taxon>Salicaceae</taxon>
        <taxon>Saliceae</taxon>
        <taxon>Populus</taxon>
    </lineage>
</organism>
<keyword evidence="5" id="KW-0732">Signal</keyword>
<dbReference type="PANTHER" id="PTHR33109:SF102">
    <property type="entry name" value="EPIDERMAL PATTERNING FACTOR-LIKE PROTEIN 1"/>
    <property type="match status" value="1"/>
</dbReference>
<dbReference type="Proteomes" id="UP000886885">
    <property type="component" value="Chromosome 7D"/>
</dbReference>
<comment type="subcellular location">
    <subcellularLocation>
        <location evidence="1 7">Secreted</location>
    </subcellularLocation>
</comment>
<comment type="similarity">
    <text evidence="2 7">Belongs to the plant cysteine rich small secretory peptide family. Epidermal patterning factor subfamily.</text>
</comment>
<keyword evidence="3 7" id="KW-0217">Developmental protein</keyword>
<keyword evidence="6" id="KW-1015">Disulfide bond</keyword>
<proteinExistence type="inferred from homology"/>
<evidence type="ECO:0000256" key="4">
    <source>
        <dbReference type="ARBA" id="ARBA00022525"/>
    </source>
</evidence>
<evidence type="ECO:0000313" key="9">
    <source>
        <dbReference type="Proteomes" id="UP000886885"/>
    </source>
</evidence>
<evidence type="ECO:0000256" key="5">
    <source>
        <dbReference type="ARBA" id="ARBA00022729"/>
    </source>
</evidence>
<keyword evidence="4 7" id="KW-0964">Secreted</keyword>
<sequence>MKHEKPYFKTIMGSYHPCFLFSATVFLHFLLSTVFCFAQHDLQPPIASHEGAAFEEKARLGSTPPSCHNKCNGCHPCMAVQVPTLPNPNRPAQPVSAKTSIIDPFFDPYPAGNNRLPSWKEGDILDKKFVHGLFLFISFSRLTLGIAIEPKSHSNLKESPERILSTFKTFY</sequence>
<evidence type="ECO:0000256" key="6">
    <source>
        <dbReference type="ARBA" id="ARBA00023157"/>
    </source>
</evidence>
<dbReference type="InterPro" id="IPR039455">
    <property type="entry name" value="EPFL"/>
</dbReference>
<evidence type="ECO:0000256" key="1">
    <source>
        <dbReference type="ARBA" id="ARBA00004613"/>
    </source>
</evidence>
<dbReference type="GO" id="GO:0005576">
    <property type="term" value="C:extracellular region"/>
    <property type="evidence" value="ECO:0007669"/>
    <property type="project" value="UniProtKB-SubCell"/>
</dbReference>
<dbReference type="AlphaFoldDB" id="A0A8X7ZEM2"/>
<evidence type="ECO:0000256" key="3">
    <source>
        <dbReference type="ARBA" id="ARBA00022473"/>
    </source>
</evidence>
<dbReference type="Pfam" id="PF17181">
    <property type="entry name" value="EPF"/>
    <property type="match status" value="1"/>
</dbReference>
<protein>
    <recommendedName>
        <fullName evidence="7">Epidermal patterning factor-like protein</fullName>
    </recommendedName>
</protein>
<comment type="function">
    <text evidence="7">Controls stomatal patterning.</text>
</comment>
<evidence type="ECO:0000256" key="7">
    <source>
        <dbReference type="RuleBase" id="RU367102"/>
    </source>
</evidence>
<evidence type="ECO:0000313" key="8">
    <source>
        <dbReference type="EMBL" id="KAG6767340.1"/>
    </source>
</evidence>
<dbReference type="PANTHER" id="PTHR33109">
    <property type="entry name" value="EPIDERMAL PATTERNING FACTOR-LIKE PROTEIN 4"/>
    <property type="match status" value="1"/>
</dbReference>
<dbReference type="EMBL" id="JAAWWB010000014">
    <property type="protein sequence ID" value="KAG6767340.1"/>
    <property type="molecule type" value="Genomic_DNA"/>
</dbReference>
<evidence type="ECO:0000256" key="2">
    <source>
        <dbReference type="ARBA" id="ARBA00008127"/>
    </source>
</evidence>